<dbReference type="EMBL" id="CADIJR010000029">
    <property type="protein sequence ID" value="CAB3657928.1"/>
    <property type="molecule type" value="Genomic_DNA"/>
</dbReference>
<keyword evidence="1" id="KW-0472">Membrane</keyword>
<dbReference type="InterPro" id="IPR025513">
    <property type="entry name" value="DUF4401"/>
</dbReference>
<feature type="transmembrane region" description="Helical" evidence="1">
    <location>
        <begin position="197"/>
        <end position="218"/>
    </location>
</feature>
<feature type="transmembrane region" description="Helical" evidence="1">
    <location>
        <begin position="299"/>
        <end position="316"/>
    </location>
</feature>
<dbReference type="Pfam" id="PF14345">
    <property type="entry name" value="GDYXXLXY"/>
    <property type="match status" value="1"/>
</dbReference>
<dbReference type="AlphaFoldDB" id="A0A6J5A881"/>
<feature type="transmembrane region" description="Helical" evidence="1">
    <location>
        <begin position="120"/>
        <end position="140"/>
    </location>
</feature>
<dbReference type="Pfam" id="PF14351">
    <property type="entry name" value="DUF4401"/>
    <property type="match status" value="1"/>
</dbReference>
<feature type="transmembrane region" description="Helical" evidence="1">
    <location>
        <begin position="230"/>
        <end position="250"/>
    </location>
</feature>
<name>A0A6J5A881_9BURK</name>
<protein>
    <recommendedName>
        <fullName evidence="2">DUF4401 domain-containing protein</fullName>
    </recommendedName>
</protein>
<reference evidence="3 4" key="1">
    <citation type="submission" date="2020-04" db="EMBL/GenBank/DDBJ databases">
        <authorList>
            <person name="De Canck E."/>
        </authorList>
    </citation>
    <scope>NUCLEOTIDE SEQUENCE [LARGE SCALE GENOMIC DNA]</scope>
    <source>
        <strain evidence="3 4">LMG 26845</strain>
    </source>
</reference>
<feature type="transmembrane region" description="Helical" evidence="1">
    <location>
        <begin position="161"/>
        <end position="182"/>
    </location>
</feature>
<feature type="domain" description="DUF4401" evidence="2">
    <location>
        <begin position="15"/>
        <end position="344"/>
    </location>
</feature>
<proteinExistence type="predicted"/>
<keyword evidence="1" id="KW-1133">Transmembrane helix</keyword>
<feature type="transmembrane region" description="Helical" evidence="1">
    <location>
        <begin position="48"/>
        <end position="65"/>
    </location>
</feature>
<sequence>MAQLAPPAVPHTEPPWYVQCILALSAWLSTLLLLAFVAFSGMINSEEGALVAGLVLCAAGVAVLRSDTGPFWRQCGTAMAFAGQILIIYGMSESTSFASACLFVLLMATAVYALGPDVILRFLSGGLIAMAGAGLIWRVLAPELLRDDILDALLYFDMARAAFVWLPIAVTGAWATAVILTLGQRLGGKRGHALQPLAWAFLLSVQGMVWLASGLSIMQLPAMWQLNPQTALLVGAGAVLPAASALAVLWPRRRVLTAGVLWGVPIALLLLALFWLPSPGVGFALAWLLLGFGLNQPRVALFGVFSLLIYLGVYYYQLDVPLLEKALWLGGGAVLLFVLRGLVWLVPRLMRTQAPSRRAPLPPISPALRWRTLAILGGLVLVLGVANGGIWQREKLLANGKVVILELAPVDPRSLMQGDYMALNFAAGREVTRMRLGGERQDADDSIMGYEPDGYVLLTADARGVSQPVRIQSDARPHADNEVPLRYRVRDNGVRIVTNAYFFPEGQASRYEVAKFGELRVAENGEALLVRMLGEDLQPL</sequence>
<dbReference type="Proteomes" id="UP000507979">
    <property type="component" value="Unassembled WGS sequence"/>
</dbReference>
<accession>A0A6J5A881</accession>
<feature type="transmembrane region" description="Helical" evidence="1">
    <location>
        <begin position="328"/>
        <end position="347"/>
    </location>
</feature>
<evidence type="ECO:0000256" key="1">
    <source>
        <dbReference type="SAM" id="Phobius"/>
    </source>
</evidence>
<gene>
    <name evidence="3" type="ORF">LMG26845_03119</name>
</gene>
<keyword evidence="1" id="KW-0812">Transmembrane</keyword>
<organism evidence="3 4">
    <name type="scientific">Achromobacter insuavis</name>
    <dbReference type="NCBI Taxonomy" id="1287735"/>
    <lineage>
        <taxon>Bacteria</taxon>
        <taxon>Pseudomonadati</taxon>
        <taxon>Pseudomonadota</taxon>
        <taxon>Betaproteobacteria</taxon>
        <taxon>Burkholderiales</taxon>
        <taxon>Alcaligenaceae</taxon>
        <taxon>Achromobacter</taxon>
    </lineage>
</organism>
<feature type="transmembrane region" description="Helical" evidence="1">
    <location>
        <begin position="368"/>
        <end position="391"/>
    </location>
</feature>
<evidence type="ECO:0000259" key="2">
    <source>
        <dbReference type="Pfam" id="PF14351"/>
    </source>
</evidence>
<feature type="transmembrane region" description="Helical" evidence="1">
    <location>
        <begin position="262"/>
        <end position="292"/>
    </location>
</feature>
<feature type="transmembrane region" description="Helical" evidence="1">
    <location>
        <begin position="16"/>
        <end position="39"/>
    </location>
</feature>
<keyword evidence="4" id="KW-1185">Reference proteome</keyword>
<evidence type="ECO:0000313" key="4">
    <source>
        <dbReference type="Proteomes" id="UP000507979"/>
    </source>
</evidence>
<evidence type="ECO:0000313" key="3">
    <source>
        <dbReference type="EMBL" id="CAB3657928.1"/>
    </source>
</evidence>
<dbReference type="InterPro" id="IPR025833">
    <property type="entry name" value="GDYXXLXY"/>
</dbReference>